<dbReference type="PROSITE" id="PS51000">
    <property type="entry name" value="HTH_DEOR_2"/>
    <property type="match status" value="1"/>
</dbReference>
<keyword evidence="2" id="KW-0238">DNA-binding</keyword>
<dbReference type="SUPFAM" id="SSF100950">
    <property type="entry name" value="NagB/RpiA/CoA transferase-like"/>
    <property type="match status" value="1"/>
</dbReference>
<dbReference type="InterPro" id="IPR036390">
    <property type="entry name" value="WH_DNA-bd_sf"/>
</dbReference>
<dbReference type="SMART" id="SM00420">
    <property type="entry name" value="HTH_DEOR"/>
    <property type="match status" value="1"/>
</dbReference>
<gene>
    <name evidence="5" type="ORF">ID810_01010</name>
</gene>
<proteinExistence type="predicted"/>
<keyword evidence="1" id="KW-0805">Transcription regulation</keyword>
<evidence type="ECO:0000313" key="5">
    <source>
        <dbReference type="EMBL" id="QPL05608.1"/>
    </source>
</evidence>
<organism evidence="5 6">
    <name type="scientific">Actinomyces respiraculi</name>
    <dbReference type="NCBI Taxonomy" id="2744574"/>
    <lineage>
        <taxon>Bacteria</taxon>
        <taxon>Bacillati</taxon>
        <taxon>Actinomycetota</taxon>
        <taxon>Actinomycetes</taxon>
        <taxon>Actinomycetales</taxon>
        <taxon>Actinomycetaceae</taxon>
        <taxon>Actinomyces</taxon>
    </lineage>
</organism>
<dbReference type="Pfam" id="PF08220">
    <property type="entry name" value="HTH_DeoR"/>
    <property type="match status" value="1"/>
</dbReference>
<dbReference type="KEGG" id="arep:ID810_01010"/>
<protein>
    <submittedName>
        <fullName evidence="5">DeoR/GlpR transcriptional regulator</fullName>
    </submittedName>
</protein>
<evidence type="ECO:0000256" key="3">
    <source>
        <dbReference type="ARBA" id="ARBA00023163"/>
    </source>
</evidence>
<dbReference type="RefSeq" id="WP_166857083.1">
    <property type="nucleotide sequence ID" value="NZ_CP063989.1"/>
</dbReference>
<dbReference type="AlphaFoldDB" id="A0A7T0LLL6"/>
<dbReference type="PRINTS" id="PR00037">
    <property type="entry name" value="HTHLACR"/>
</dbReference>
<evidence type="ECO:0000313" key="6">
    <source>
        <dbReference type="Proteomes" id="UP000594637"/>
    </source>
</evidence>
<dbReference type="Gene3D" id="1.10.10.10">
    <property type="entry name" value="Winged helix-like DNA-binding domain superfamily/Winged helix DNA-binding domain"/>
    <property type="match status" value="1"/>
</dbReference>
<dbReference type="Pfam" id="PF00455">
    <property type="entry name" value="DeoRC"/>
    <property type="match status" value="1"/>
</dbReference>
<evidence type="ECO:0000256" key="1">
    <source>
        <dbReference type="ARBA" id="ARBA00023015"/>
    </source>
</evidence>
<dbReference type="InterPro" id="IPR018356">
    <property type="entry name" value="Tscrpt_reg_HTH_DeoR_CS"/>
</dbReference>
<dbReference type="InterPro" id="IPR036388">
    <property type="entry name" value="WH-like_DNA-bd_sf"/>
</dbReference>
<dbReference type="InterPro" id="IPR014036">
    <property type="entry name" value="DeoR-like_C"/>
</dbReference>
<dbReference type="EMBL" id="CP063989">
    <property type="protein sequence ID" value="QPL05608.1"/>
    <property type="molecule type" value="Genomic_DNA"/>
</dbReference>
<sequence length="268" mass="28900">MNDAASRLPAGRKAEVAAYVNRLGQVTVSALAERFGVSADTIRRDLDQLDSDGQLIRTHGGAMSTSAVPWHDTSLDDRSRLQAAQKDVIGRLTSDLIVDGNVLFINGGTTTLALVPHITERRELIIATNNLSLPPLLNDEICRDLYVIGGHVRISGLVTVGPVSFFSPISDAENEIHVDLAIIGVGAVDTEGPSTSNLDEAAMLGQMARRAQRVAILADTTKHNRRLFASVCDWSHVNYLVTNDRPSGELHEALSDADVEVLVPTHQN</sequence>
<dbReference type="InterPro" id="IPR037171">
    <property type="entry name" value="NagB/RpiA_transferase-like"/>
</dbReference>
<name>A0A7T0LLL6_9ACTO</name>
<dbReference type="GO" id="GO:0003677">
    <property type="term" value="F:DNA binding"/>
    <property type="evidence" value="ECO:0007669"/>
    <property type="project" value="UniProtKB-KW"/>
</dbReference>
<dbReference type="Proteomes" id="UP000594637">
    <property type="component" value="Chromosome"/>
</dbReference>
<feature type="domain" description="HTH deoR-type" evidence="4">
    <location>
        <begin position="9"/>
        <end position="64"/>
    </location>
</feature>
<reference evidence="5 6" key="1">
    <citation type="submission" date="2020-11" db="EMBL/GenBank/DDBJ databases">
        <title>Actinomyces sp. ZJ750.</title>
        <authorList>
            <person name="Zhou J."/>
        </authorList>
    </citation>
    <scope>NUCLEOTIDE SEQUENCE [LARGE SCALE GENOMIC DNA]</scope>
    <source>
        <strain evidence="5 6">ZJ750</strain>
    </source>
</reference>
<dbReference type="GO" id="GO:0003700">
    <property type="term" value="F:DNA-binding transcription factor activity"/>
    <property type="evidence" value="ECO:0007669"/>
    <property type="project" value="InterPro"/>
</dbReference>
<dbReference type="SMART" id="SM01134">
    <property type="entry name" value="DeoRC"/>
    <property type="match status" value="1"/>
</dbReference>
<dbReference type="SUPFAM" id="SSF46785">
    <property type="entry name" value="Winged helix' DNA-binding domain"/>
    <property type="match status" value="1"/>
</dbReference>
<dbReference type="InterPro" id="IPR050313">
    <property type="entry name" value="Carb_Metab_HTH_regulators"/>
</dbReference>
<dbReference type="PANTHER" id="PTHR30363">
    <property type="entry name" value="HTH-TYPE TRANSCRIPTIONAL REGULATOR SRLR-RELATED"/>
    <property type="match status" value="1"/>
</dbReference>
<dbReference type="PANTHER" id="PTHR30363:SF44">
    <property type="entry name" value="AGA OPERON TRANSCRIPTIONAL REPRESSOR-RELATED"/>
    <property type="match status" value="1"/>
</dbReference>
<keyword evidence="6" id="KW-1185">Reference proteome</keyword>
<dbReference type="InterPro" id="IPR001034">
    <property type="entry name" value="DeoR_HTH"/>
</dbReference>
<accession>A0A7T0LLL6</accession>
<dbReference type="PROSITE" id="PS00894">
    <property type="entry name" value="HTH_DEOR_1"/>
    <property type="match status" value="1"/>
</dbReference>
<evidence type="ECO:0000259" key="4">
    <source>
        <dbReference type="PROSITE" id="PS51000"/>
    </source>
</evidence>
<evidence type="ECO:0000256" key="2">
    <source>
        <dbReference type="ARBA" id="ARBA00023125"/>
    </source>
</evidence>
<keyword evidence="3" id="KW-0804">Transcription</keyword>